<dbReference type="AlphaFoldDB" id="A0A844AV50"/>
<dbReference type="PROSITE" id="PS51462">
    <property type="entry name" value="NUDIX"/>
    <property type="match status" value="1"/>
</dbReference>
<comment type="caution">
    <text evidence="4">The sequence shown here is derived from an EMBL/GenBank/DDBJ whole genome shotgun (WGS) entry which is preliminary data.</text>
</comment>
<evidence type="ECO:0000313" key="4">
    <source>
        <dbReference type="EMBL" id="MQY41881.1"/>
    </source>
</evidence>
<evidence type="ECO:0000259" key="3">
    <source>
        <dbReference type="PROSITE" id="PS51462"/>
    </source>
</evidence>
<protein>
    <submittedName>
        <fullName evidence="4">NUDIX domain-containing protein</fullName>
    </submittedName>
</protein>
<dbReference type="InterPro" id="IPR000086">
    <property type="entry name" value="NUDIX_hydrolase_dom"/>
</dbReference>
<evidence type="ECO:0000256" key="2">
    <source>
        <dbReference type="ARBA" id="ARBA00022801"/>
    </source>
</evidence>
<evidence type="ECO:0000313" key="5">
    <source>
        <dbReference type="Proteomes" id="UP000436694"/>
    </source>
</evidence>
<dbReference type="PROSITE" id="PS00893">
    <property type="entry name" value="NUDIX_BOX"/>
    <property type="match status" value="1"/>
</dbReference>
<dbReference type="InterPro" id="IPR020084">
    <property type="entry name" value="NUDIX_hydrolase_CS"/>
</dbReference>
<dbReference type="Proteomes" id="UP000436694">
    <property type="component" value="Unassembled WGS sequence"/>
</dbReference>
<proteinExistence type="predicted"/>
<feature type="domain" description="Nudix hydrolase" evidence="3">
    <location>
        <begin position="14"/>
        <end position="145"/>
    </location>
</feature>
<accession>A0A844AV50</accession>
<keyword evidence="2" id="KW-0378">Hydrolase</keyword>
<organism evidence="4 5">
    <name type="scientific">Tritonibacter aquimaris</name>
    <dbReference type="NCBI Taxonomy" id="2663379"/>
    <lineage>
        <taxon>Bacteria</taxon>
        <taxon>Pseudomonadati</taxon>
        <taxon>Pseudomonadota</taxon>
        <taxon>Alphaproteobacteria</taxon>
        <taxon>Rhodobacterales</taxon>
        <taxon>Paracoccaceae</taxon>
        <taxon>Tritonibacter</taxon>
    </lineage>
</organism>
<dbReference type="Pfam" id="PF00293">
    <property type="entry name" value="NUDIX"/>
    <property type="match status" value="1"/>
</dbReference>
<dbReference type="RefSeq" id="WP_153545525.1">
    <property type="nucleotide sequence ID" value="NZ_WIXK01000002.1"/>
</dbReference>
<evidence type="ECO:0000256" key="1">
    <source>
        <dbReference type="ARBA" id="ARBA00001946"/>
    </source>
</evidence>
<dbReference type="EMBL" id="WIXK01000002">
    <property type="protein sequence ID" value="MQY41881.1"/>
    <property type="molecule type" value="Genomic_DNA"/>
</dbReference>
<dbReference type="InterPro" id="IPR015797">
    <property type="entry name" value="NUDIX_hydrolase-like_dom_sf"/>
</dbReference>
<sequence length="147" mass="16801">MIPRFGEPPLSGVKYRARPGAYVILPRNGHLLLTGKMRPIRDLQLPGGGVERGEHMVPALHREVYEETGWAITTPRKIGIFRLFSYLPDYKYFAEKICHIYLAQPLRKLGPPVEPDHEPIWSPIEVAAESLGNPGDRYFVRQLMRRG</sequence>
<gene>
    <name evidence="4" type="ORF">GG681_04460</name>
</gene>
<comment type="cofactor">
    <cofactor evidence="1">
        <name>Mg(2+)</name>
        <dbReference type="ChEBI" id="CHEBI:18420"/>
    </cofactor>
</comment>
<keyword evidence="5" id="KW-1185">Reference proteome</keyword>
<reference evidence="4 5" key="1">
    <citation type="submission" date="2019-10" db="EMBL/GenBank/DDBJ databases">
        <title>Epibacterium sp. nov., isolated from seawater.</title>
        <authorList>
            <person name="Zhang X."/>
            <person name="Li N."/>
        </authorList>
    </citation>
    <scope>NUCLEOTIDE SEQUENCE [LARGE SCALE GENOMIC DNA]</scope>
    <source>
        <strain evidence="4 5">SM1969</strain>
    </source>
</reference>
<dbReference type="SUPFAM" id="SSF55811">
    <property type="entry name" value="Nudix"/>
    <property type="match status" value="1"/>
</dbReference>
<name>A0A844AV50_9RHOB</name>
<dbReference type="Gene3D" id="3.90.79.10">
    <property type="entry name" value="Nucleoside Triphosphate Pyrophosphohydrolase"/>
    <property type="match status" value="1"/>
</dbReference>
<dbReference type="GO" id="GO:0016787">
    <property type="term" value="F:hydrolase activity"/>
    <property type="evidence" value="ECO:0007669"/>
    <property type="project" value="UniProtKB-KW"/>
</dbReference>